<feature type="transmembrane region" description="Helical" evidence="1">
    <location>
        <begin position="74"/>
        <end position="92"/>
    </location>
</feature>
<dbReference type="EMBL" id="CP000360">
    <property type="protein sequence ID" value="ABF39174.1"/>
    <property type="molecule type" value="Genomic_DNA"/>
</dbReference>
<organism evidence="2 3">
    <name type="scientific">Koribacter versatilis (strain Ellin345)</name>
    <dbReference type="NCBI Taxonomy" id="204669"/>
    <lineage>
        <taxon>Bacteria</taxon>
        <taxon>Pseudomonadati</taxon>
        <taxon>Acidobacteriota</taxon>
        <taxon>Terriglobia</taxon>
        <taxon>Terriglobales</taxon>
        <taxon>Candidatus Korobacteraceae</taxon>
        <taxon>Candidatus Korobacter</taxon>
    </lineage>
</organism>
<keyword evidence="1" id="KW-0812">Transmembrane</keyword>
<dbReference type="KEGG" id="aba:Acid345_0169"/>
<dbReference type="RefSeq" id="WP_011520976.1">
    <property type="nucleotide sequence ID" value="NC_008009.1"/>
</dbReference>
<evidence type="ECO:0000256" key="1">
    <source>
        <dbReference type="SAM" id="Phobius"/>
    </source>
</evidence>
<dbReference type="EnsemblBacteria" id="ABF39174">
    <property type="protein sequence ID" value="ABF39174"/>
    <property type="gene ID" value="Acid345_0169"/>
</dbReference>
<reference evidence="2 3" key="1">
    <citation type="journal article" date="2009" name="Appl. Environ. Microbiol.">
        <title>Three genomes from the phylum Acidobacteria provide insight into the lifestyles of these microorganisms in soils.</title>
        <authorList>
            <person name="Ward N.L."/>
            <person name="Challacombe J.F."/>
            <person name="Janssen P.H."/>
            <person name="Henrissat B."/>
            <person name="Coutinho P.M."/>
            <person name="Wu M."/>
            <person name="Xie G."/>
            <person name="Haft D.H."/>
            <person name="Sait M."/>
            <person name="Badger J."/>
            <person name="Barabote R.D."/>
            <person name="Bradley B."/>
            <person name="Brettin T.S."/>
            <person name="Brinkac L.M."/>
            <person name="Bruce D."/>
            <person name="Creasy T."/>
            <person name="Daugherty S.C."/>
            <person name="Davidsen T.M."/>
            <person name="DeBoy R.T."/>
            <person name="Detter J.C."/>
            <person name="Dodson R.J."/>
            <person name="Durkin A.S."/>
            <person name="Ganapathy A."/>
            <person name="Gwinn-Giglio M."/>
            <person name="Han C.S."/>
            <person name="Khouri H."/>
            <person name="Kiss H."/>
            <person name="Kothari S.P."/>
            <person name="Madupu R."/>
            <person name="Nelson K.E."/>
            <person name="Nelson W.C."/>
            <person name="Paulsen I."/>
            <person name="Penn K."/>
            <person name="Ren Q."/>
            <person name="Rosovitz M.J."/>
            <person name="Selengut J.D."/>
            <person name="Shrivastava S."/>
            <person name="Sullivan S.A."/>
            <person name="Tapia R."/>
            <person name="Thompson L.S."/>
            <person name="Watkins K.L."/>
            <person name="Yang Q."/>
            <person name="Yu C."/>
            <person name="Zafar N."/>
            <person name="Zhou L."/>
            <person name="Kuske C.R."/>
        </authorList>
    </citation>
    <scope>NUCLEOTIDE SEQUENCE [LARGE SCALE GENOMIC DNA]</scope>
    <source>
        <strain evidence="2 3">Ellin345</strain>
    </source>
</reference>
<evidence type="ECO:0000313" key="3">
    <source>
        <dbReference type="Proteomes" id="UP000002432"/>
    </source>
</evidence>
<dbReference type="HOGENOM" id="CLU_1675589_0_0_0"/>
<keyword evidence="1" id="KW-1133">Transmembrane helix</keyword>
<protein>
    <submittedName>
        <fullName evidence="2">Uncharacterized protein</fullName>
    </submittedName>
</protein>
<dbReference type="Proteomes" id="UP000002432">
    <property type="component" value="Chromosome"/>
</dbReference>
<name>Q1IVC6_KORVE</name>
<evidence type="ECO:0000313" key="2">
    <source>
        <dbReference type="EMBL" id="ABF39174.1"/>
    </source>
</evidence>
<dbReference type="AlphaFoldDB" id="Q1IVC6"/>
<feature type="transmembrane region" description="Helical" evidence="1">
    <location>
        <begin position="98"/>
        <end position="116"/>
    </location>
</feature>
<proteinExistence type="predicted"/>
<sequence length="157" mass="17077">MRLRTLIALVAASLCYIAFTVYVSSGPRPLPPPARWVNWLVFPITALIAGYSFLHCEEFASHGRRSTSTLDLKLLAFLCLFSTTLSILGLAATLLFPLALVMLPAFIASLLLLVRPNLLRNAPVFRKYLRITAVSSLVFVCCSLLALGVQAIRGGGL</sequence>
<feature type="transmembrane region" description="Helical" evidence="1">
    <location>
        <begin position="128"/>
        <end position="152"/>
    </location>
</feature>
<gene>
    <name evidence="2" type="ordered locus">Acid345_0169</name>
</gene>
<keyword evidence="3" id="KW-1185">Reference proteome</keyword>
<keyword evidence="1" id="KW-0472">Membrane</keyword>
<accession>Q1IVC6</accession>
<feature type="transmembrane region" description="Helical" evidence="1">
    <location>
        <begin position="36"/>
        <end position="54"/>
    </location>
</feature>
<dbReference type="STRING" id="204669.Acid345_0169"/>